<reference evidence="1 2" key="1">
    <citation type="journal article" date="2019" name="Int. J. Syst. Evol. Microbiol.">
        <title>The Global Catalogue of Microorganisms (GCM) 10K type strain sequencing project: providing services to taxonomists for standard genome sequencing and annotation.</title>
        <authorList>
            <consortium name="The Broad Institute Genomics Platform"/>
            <consortium name="The Broad Institute Genome Sequencing Center for Infectious Disease"/>
            <person name="Wu L."/>
            <person name="Ma J."/>
        </authorList>
    </citation>
    <scope>NUCLEOTIDE SEQUENCE [LARGE SCALE GENOMIC DNA]</scope>
    <source>
        <strain evidence="1 2">JCM 11444</strain>
    </source>
</reference>
<keyword evidence="2" id="KW-1185">Reference proteome</keyword>
<protein>
    <submittedName>
        <fullName evidence="1">Uncharacterized protein</fullName>
    </submittedName>
</protein>
<evidence type="ECO:0000313" key="2">
    <source>
        <dbReference type="Proteomes" id="UP001500418"/>
    </source>
</evidence>
<dbReference type="Proteomes" id="UP001500418">
    <property type="component" value="Unassembled WGS sequence"/>
</dbReference>
<comment type="caution">
    <text evidence="1">The sequence shown here is derived from an EMBL/GenBank/DDBJ whole genome shotgun (WGS) entry which is preliminary data.</text>
</comment>
<gene>
    <name evidence="1" type="ORF">GCM10009575_012580</name>
</gene>
<name>A0ABN1NZN6_9ACTN</name>
<dbReference type="EMBL" id="BAAAID010000005">
    <property type="protein sequence ID" value="GAA0920067.1"/>
    <property type="molecule type" value="Genomic_DNA"/>
</dbReference>
<accession>A0ABN1NZN6</accession>
<proteinExistence type="predicted"/>
<sequence>MKSIPLPSADDEIGPRRLGAIYQNVDGRFEVLALIRDPLRAAALLGRAGARWAVIVRDTLRPDGQPFPVGSAWTDSDYLIRPGKADSSSIAGAFTRAA</sequence>
<evidence type="ECO:0000313" key="1">
    <source>
        <dbReference type="EMBL" id="GAA0920067.1"/>
    </source>
</evidence>
<organism evidence="1 2">
    <name type="scientific">Streptomyces rhizosphaericus</name>
    <dbReference type="NCBI Taxonomy" id="114699"/>
    <lineage>
        <taxon>Bacteria</taxon>
        <taxon>Bacillati</taxon>
        <taxon>Actinomycetota</taxon>
        <taxon>Actinomycetes</taxon>
        <taxon>Kitasatosporales</taxon>
        <taxon>Streptomycetaceae</taxon>
        <taxon>Streptomyces</taxon>
        <taxon>Streptomyces violaceusniger group</taxon>
    </lineage>
</organism>